<keyword evidence="3" id="KW-0687">Ribonucleoprotein</keyword>
<dbReference type="PANTHER" id="PTHR12534:SF0">
    <property type="entry name" value="SMALL RIBOSOMAL SUBUNIT PROTEIN US2M"/>
    <property type="match status" value="1"/>
</dbReference>
<dbReference type="NCBIfam" id="TIGR01011">
    <property type="entry name" value="rpsB_bact"/>
    <property type="match status" value="1"/>
</dbReference>
<dbReference type="EMBL" id="LCPW01000014">
    <property type="protein sequence ID" value="KKW05579.1"/>
    <property type="molecule type" value="Genomic_DNA"/>
</dbReference>
<comment type="caution">
    <text evidence="6">The sequence shown here is derived from an EMBL/GenBank/DDBJ whole genome shotgun (WGS) entry which is preliminary data.</text>
</comment>
<evidence type="ECO:0000256" key="3">
    <source>
        <dbReference type="ARBA" id="ARBA00023274"/>
    </source>
</evidence>
<dbReference type="HAMAP" id="MF_00291_B">
    <property type="entry name" value="Ribosomal_uS2_B"/>
    <property type="match status" value="1"/>
</dbReference>
<keyword evidence="2 6" id="KW-0689">Ribosomal protein</keyword>
<dbReference type="GO" id="GO:0003735">
    <property type="term" value="F:structural constituent of ribosome"/>
    <property type="evidence" value="ECO:0007669"/>
    <property type="project" value="InterPro"/>
</dbReference>
<dbReference type="PATRIC" id="fig|1618342.3.peg.455"/>
<feature type="non-terminal residue" evidence="6">
    <location>
        <position position="1"/>
    </location>
</feature>
<dbReference type="STRING" id="1618342.UY40_C0014G0001"/>
<dbReference type="SUPFAM" id="SSF52313">
    <property type="entry name" value="Ribosomal protein S2"/>
    <property type="match status" value="1"/>
</dbReference>
<comment type="similarity">
    <text evidence="1">Belongs to the universal ribosomal protein uS2 family.</text>
</comment>
<sequence>LTVPSPEKLLEAGVHFGHLRRRWHPRMAPYIFTEQEGVHVFDLFKTHEALKEASQFIKKTVADGGAVIFVGTKRQASEVVEREAKRVGAFYITSRWVGGLLTNFDSVKKNILQLEDLSGKINGKELDHYTKKEQLLISRHVEKLEREIGGLKGLKELPKAVVLASAKGEEIAAREARLVGIPVVAITDTNADPMLVDYLIPGNDDSTASIEILIATLADAYAAGKKK</sequence>
<evidence type="ECO:0000256" key="5">
    <source>
        <dbReference type="ARBA" id="ARBA00035518"/>
    </source>
</evidence>
<accession>A0A0G1YGQ6</accession>
<dbReference type="Proteomes" id="UP000034119">
    <property type="component" value="Unassembled WGS sequence"/>
</dbReference>
<dbReference type="Pfam" id="PF00318">
    <property type="entry name" value="Ribosomal_S2"/>
    <property type="match status" value="1"/>
</dbReference>
<evidence type="ECO:0000256" key="2">
    <source>
        <dbReference type="ARBA" id="ARBA00022980"/>
    </source>
</evidence>
<dbReference type="Gene3D" id="3.40.50.10490">
    <property type="entry name" value="Glucose-6-phosphate isomerase like protein, domain 1"/>
    <property type="match status" value="1"/>
</dbReference>
<organism evidence="6 7">
    <name type="scientific">candidate division CPR1 bacterium GW2011_GWC1_49_13</name>
    <dbReference type="NCBI Taxonomy" id="1618342"/>
    <lineage>
        <taxon>Bacteria</taxon>
        <taxon>candidate division CPR1</taxon>
    </lineage>
</organism>
<dbReference type="CDD" id="cd01425">
    <property type="entry name" value="RPS2"/>
    <property type="match status" value="1"/>
</dbReference>
<evidence type="ECO:0000313" key="7">
    <source>
        <dbReference type="Proteomes" id="UP000034119"/>
    </source>
</evidence>
<dbReference type="InterPro" id="IPR001865">
    <property type="entry name" value="Ribosomal_uS2"/>
</dbReference>
<dbReference type="PANTHER" id="PTHR12534">
    <property type="entry name" value="30S RIBOSOMAL PROTEIN S2 PROKARYOTIC AND ORGANELLAR"/>
    <property type="match status" value="1"/>
</dbReference>
<proteinExistence type="inferred from homology"/>
<dbReference type="InterPro" id="IPR005706">
    <property type="entry name" value="Ribosomal_uS2_bac/mit/plastid"/>
</dbReference>
<dbReference type="InterPro" id="IPR023591">
    <property type="entry name" value="Ribosomal_uS2_flav_dom_sf"/>
</dbReference>
<evidence type="ECO:0000256" key="1">
    <source>
        <dbReference type="ARBA" id="ARBA00006242"/>
    </source>
</evidence>
<evidence type="ECO:0000256" key="4">
    <source>
        <dbReference type="ARBA" id="ARBA00035256"/>
    </source>
</evidence>
<reference evidence="6 7" key="1">
    <citation type="journal article" date="2015" name="Nature">
        <title>rRNA introns, odd ribosomes, and small enigmatic genomes across a large radiation of phyla.</title>
        <authorList>
            <person name="Brown C.T."/>
            <person name="Hug L.A."/>
            <person name="Thomas B.C."/>
            <person name="Sharon I."/>
            <person name="Castelle C.J."/>
            <person name="Singh A."/>
            <person name="Wilkins M.J."/>
            <person name="Williams K.H."/>
            <person name="Banfield J.F."/>
        </authorList>
    </citation>
    <scope>NUCLEOTIDE SEQUENCE [LARGE SCALE GENOMIC DNA]</scope>
</reference>
<dbReference type="GO" id="GO:0022627">
    <property type="term" value="C:cytosolic small ribosomal subunit"/>
    <property type="evidence" value="ECO:0007669"/>
    <property type="project" value="TreeGrafter"/>
</dbReference>
<dbReference type="AlphaFoldDB" id="A0A0G1YGQ6"/>
<protein>
    <recommendedName>
        <fullName evidence="4">Small ribosomal subunit protein uS2</fullName>
    </recommendedName>
    <alternativeName>
        <fullName evidence="5">30S ribosomal protein S2</fullName>
    </alternativeName>
</protein>
<evidence type="ECO:0000313" key="6">
    <source>
        <dbReference type="EMBL" id="KKW05579.1"/>
    </source>
</evidence>
<dbReference type="Gene3D" id="1.10.287.610">
    <property type="entry name" value="Helix hairpin bin"/>
    <property type="match status" value="1"/>
</dbReference>
<name>A0A0G1YGQ6_9BACT</name>
<gene>
    <name evidence="6" type="ORF">UY40_C0014G0001</name>
</gene>
<dbReference type="PRINTS" id="PR00395">
    <property type="entry name" value="RIBOSOMALS2"/>
</dbReference>
<dbReference type="GO" id="GO:0006412">
    <property type="term" value="P:translation"/>
    <property type="evidence" value="ECO:0007669"/>
    <property type="project" value="InterPro"/>
</dbReference>